<comment type="similarity">
    <text evidence="1">Belongs to the glycosyl hydrolase 13 family.</text>
</comment>
<feature type="active site" description="Proton donor" evidence="2">
    <location>
        <position position="312"/>
    </location>
</feature>
<dbReference type="PIRSF" id="PIRSF000463">
    <property type="entry name" value="GlgB"/>
    <property type="match status" value="1"/>
</dbReference>
<proteinExistence type="inferred from homology"/>
<evidence type="ECO:0000256" key="2">
    <source>
        <dbReference type="PIRSR" id="PIRSR000463-1"/>
    </source>
</evidence>
<dbReference type="GO" id="GO:0003844">
    <property type="term" value="F:1,4-alpha-glucan branching enzyme activity"/>
    <property type="evidence" value="ECO:0007669"/>
    <property type="project" value="InterPro"/>
</dbReference>
<gene>
    <name evidence="4" type="ORF">H6G03_07280</name>
</gene>
<dbReference type="CDD" id="cd02859">
    <property type="entry name" value="E_set_AMPKbeta_like_N"/>
    <property type="match status" value="1"/>
</dbReference>
<dbReference type="InterPro" id="IPR037439">
    <property type="entry name" value="Branching_enzy"/>
</dbReference>
<dbReference type="InterPro" id="IPR013783">
    <property type="entry name" value="Ig-like_fold"/>
</dbReference>
<dbReference type="SUPFAM" id="SSF51445">
    <property type="entry name" value="(Trans)glycosidases"/>
    <property type="match status" value="1"/>
</dbReference>
<dbReference type="Gene3D" id="2.60.40.10">
    <property type="entry name" value="Immunoglobulins"/>
    <property type="match status" value="1"/>
</dbReference>
<dbReference type="GO" id="GO:0043169">
    <property type="term" value="F:cation binding"/>
    <property type="evidence" value="ECO:0007669"/>
    <property type="project" value="InterPro"/>
</dbReference>
<organism evidence="4 5">
    <name type="scientific">Aerosakkonema funiforme FACHB-1375</name>
    <dbReference type="NCBI Taxonomy" id="2949571"/>
    <lineage>
        <taxon>Bacteria</taxon>
        <taxon>Bacillati</taxon>
        <taxon>Cyanobacteriota</taxon>
        <taxon>Cyanophyceae</taxon>
        <taxon>Oscillatoriophycideae</taxon>
        <taxon>Aerosakkonematales</taxon>
        <taxon>Aerosakkonemataceae</taxon>
        <taxon>Aerosakkonema</taxon>
    </lineage>
</organism>
<dbReference type="InterPro" id="IPR014756">
    <property type="entry name" value="Ig_E-set"/>
</dbReference>
<dbReference type="GO" id="GO:0005978">
    <property type="term" value="P:glycogen biosynthetic process"/>
    <property type="evidence" value="ECO:0007669"/>
    <property type="project" value="InterPro"/>
</dbReference>
<dbReference type="CDD" id="cd11350">
    <property type="entry name" value="AmyAc_4"/>
    <property type="match status" value="1"/>
</dbReference>
<dbReference type="PANTHER" id="PTHR43002">
    <property type="entry name" value="GLYCOGEN DEBRANCHING ENZYME"/>
    <property type="match status" value="1"/>
</dbReference>
<keyword evidence="5" id="KW-1185">Reference proteome</keyword>
<dbReference type="Pfam" id="PF16561">
    <property type="entry name" value="AMPK1_CBM"/>
    <property type="match status" value="1"/>
</dbReference>
<accession>A0A926ZHH5</accession>
<dbReference type="EMBL" id="JACJPW010000013">
    <property type="protein sequence ID" value="MBD2180906.1"/>
    <property type="molecule type" value="Genomic_DNA"/>
</dbReference>
<dbReference type="InterPro" id="IPR032640">
    <property type="entry name" value="AMPK1_CBM"/>
</dbReference>
<dbReference type="SMART" id="SM00642">
    <property type="entry name" value="Aamy"/>
    <property type="match status" value="1"/>
</dbReference>
<dbReference type="RefSeq" id="WP_190463587.1">
    <property type="nucleotide sequence ID" value="NZ_JACJPW010000013.1"/>
</dbReference>
<evidence type="ECO:0000256" key="1">
    <source>
        <dbReference type="ARBA" id="ARBA00008061"/>
    </source>
</evidence>
<feature type="active site" description="Nucleophile" evidence="2">
    <location>
        <position position="280"/>
    </location>
</feature>
<comment type="caution">
    <text evidence="4">The sequence shown here is derived from an EMBL/GenBank/DDBJ whole genome shotgun (WGS) entry which is preliminary data.</text>
</comment>
<dbReference type="InterPro" id="IPR017853">
    <property type="entry name" value="GH"/>
</dbReference>
<dbReference type="SUPFAM" id="SSF51011">
    <property type="entry name" value="Glycosyl hydrolase domain"/>
    <property type="match status" value="1"/>
</dbReference>
<evidence type="ECO:0000313" key="5">
    <source>
        <dbReference type="Proteomes" id="UP000641646"/>
    </source>
</evidence>
<dbReference type="Gene3D" id="3.20.20.80">
    <property type="entry name" value="Glycosidases"/>
    <property type="match status" value="1"/>
</dbReference>
<dbReference type="InterPro" id="IPR006048">
    <property type="entry name" value="A-amylase/branching_C"/>
</dbReference>
<dbReference type="InterPro" id="IPR013780">
    <property type="entry name" value="Glyco_hydro_b"/>
</dbReference>
<reference evidence="4" key="1">
    <citation type="journal article" date="2015" name="ISME J.">
        <title>Draft Genome Sequence of Streptomyces incarnatus NRRL8089, which Produces the Nucleoside Antibiotic Sinefungin.</title>
        <authorList>
            <person name="Oshima K."/>
            <person name="Hattori M."/>
            <person name="Shimizu H."/>
            <person name="Fukuda K."/>
            <person name="Nemoto M."/>
            <person name="Inagaki K."/>
            <person name="Tamura T."/>
        </authorList>
    </citation>
    <scope>NUCLEOTIDE SEQUENCE</scope>
    <source>
        <strain evidence="4">FACHB-1375</strain>
    </source>
</reference>
<dbReference type="Pfam" id="PF00128">
    <property type="entry name" value="Alpha-amylase"/>
    <property type="match status" value="1"/>
</dbReference>
<name>A0A926ZHH5_9CYAN</name>
<dbReference type="AlphaFoldDB" id="A0A926ZHH5"/>
<reference evidence="4" key="2">
    <citation type="submission" date="2020-08" db="EMBL/GenBank/DDBJ databases">
        <authorList>
            <person name="Chen M."/>
            <person name="Teng W."/>
            <person name="Zhao L."/>
            <person name="Hu C."/>
            <person name="Zhou Y."/>
            <person name="Han B."/>
            <person name="Song L."/>
            <person name="Shu W."/>
        </authorList>
    </citation>
    <scope>NUCLEOTIDE SEQUENCE</scope>
    <source>
        <strain evidence="4">FACHB-1375</strain>
    </source>
</reference>
<dbReference type="Gene3D" id="2.60.40.1180">
    <property type="entry name" value="Golgi alpha-mannosidase II"/>
    <property type="match status" value="1"/>
</dbReference>
<dbReference type="Pfam" id="PF02806">
    <property type="entry name" value="Alpha-amylase_C"/>
    <property type="match status" value="1"/>
</dbReference>
<dbReference type="SUPFAM" id="SSF81296">
    <property type="entry name" value="E set domains"/>
    <property type="match status" value="1"/>
</dbReference>
<feature type="domain" description="Glycosyl hydrolase family 13 catalytic" evidence="3">
    <location>
        <begin position="113"/>
        <end position="462"/>
    </location>
</feature>
<sequence>MPALIEFKLLAPNNKEAKLKGSFSNWEEIAMEKDDNDYFRTQIELDDGVYQYKFRVQLPGGGEEQWVEVNDPYVTAIDPATGNGIVRIKEGEKIVDTYVWQHDDKPLPPNSNLVIYELFIADFSGDEDDPNKREKYQDVIEKLDYLSELGINAIELMPVNKNPSDYGWGYSPEYYFAPQPNYGSTEDLKRLIDECHGRGIRVILDQLYNHSSEECPLQKIDRDYWYYHDRHHPEDEYYWGPEFNYEYWDEKRNICPAKEFMGDVVRFWIQEYHIDGIRYDALKQLDNREFLHWLTQEAKKAAGSKPFYNIGEHVPENVDMVAPKGPMDACWHDSFFHFIIPHIFGDKFELEEELKKVLDPKRQEYPEGVTKVVNYISNHDQKRLLENLGDRNIFDAAAFGRVKLGVAILMTAVGVPMIRMGEEFGEYTPITLEHSNPLKWSLLKNDRNRNLFEYFKGLITLRKQNPALQTANIEFFHENPEAKVFAYVRWNDQGSRVVVVANFSDKHLENYEIPNFPANGTCHEWTNNYDVESKDDRLVTDLAEYEAKVFVFG</sequence>
<dbReference type="Proteomes" id="UP000641646">
    <property type="component" value="Unassembled WGS sequence"/>
</dbReference>
<evidence type="ECO:0000313" key="4">
    <source>
        <dbReference type="EMBL" id="MBD2180906.1"/>
    </source>
</evidence>
<dbReference type="InterPro" id="IPR006047">
    <property type="entry name" value="GH13_cat_dom"/>
</dbReference>
<protein>
    <submittedName>
        <fullName evidence="4">Alpha amylase C-terminal domain-containing protein</fullName>
    </submittedName>
</protein>
<evidence type="ECO:0000259" key="3">
    <source>
        <dbReference type="SMART" id="SM00642"/>
    </source>
</evidence>